<comment type="function">
    <text evidence="11">Removes the formyl group from the N-terminal Met of newly synthesized proteins.</text>
</comment>
<evidence type="ECO:0000256" key="3">
    <source>
        <dbReference type="ARBA" id="ARBA00012175"/>
    </source>
</evidence>
<dbReference type="FunFam" id="3.90.45.10:FF:000006">
    <property type="entry name" value="Peptide deformylase"/>
    <property type="match status" value="1"/>
</dbReference>
<comment type="subcellular location">
    <subcellularLocation>
        <location evidence="1 11">Plastid</location>
        <location evidence="1 11">Chloroplast</location>
    </subcellularLocation>
</comment>
<keyword evidence="10" id="KW-0408">Iron</keyword>
<dbReference type="OrthoDB" id="276063at2759"/>
<dbReference type="CDD" id="cd00487">
    <property type="entry name" value="Pep_deformylase"/>
    <property type="match status" value="1"/>
</dbReference>
<evidence type="ECO:0000256" key="4">
    <source>
        <dbReference type="ARBA" id="ARBA00022528"/>
    </source>
</evidence>
<keyword evidence="4 11" id="KW-0150">Chloroplast</keyword>
<evidence type="ECO:0000256" key="7">
    <source>
        <dbReference type="ARBA" id="ARBA00022801"/>
    </source>
</evidence>
<evidence type="ECO:0000256" key="6">
    <source>
        <dbReference type="ARBA" id="ARBA00022723"/>
    </source>
</evidence>
<evidence type="ECO:0000256" key="9">
    <source>
        <dbReference type="ARBA" id="ARBA00022946"/>
    </source>
</evidence>
<keyword evidence="5 11" id="KW-0934">Plastid</keyword>
<sequence>MALRSRLLGAAAPPSTTALGACACACRALKAGSSATAGTLAPGSSGLGGLICSMANSSSSSSSGSSSSGGALTHNRLVRTSAQKAAGGSTPVKEVPVVDSLTWSKPLGIIKYPDPRLRAVNARIGAVDQQQLLQLAAEMFELMYQDDGVGLAAPQVGVNVRLMVFNELGPEARGGPTETILVNPEIVGRSKKLEVDEEGCLSFPKIYADVERHERIEVRYYDVAGQLQEKTLKGWVARIFQHEFDHLQGILYHDRMKASELAKVKDRIVLLEETFLAANPGAAAAVRRLGADAGRAAGGGAKGFGAASKGFGAPRR</sequence>
<evidence type="ECO:0000256" key="10">
    <source>
        <dbReference type="ARBA" id="ARBA00023004"/>
    </source>
</evidence>
<dbReference type="PANTHER" id="PTHR10458">
    <property type="entry name" value="PEPTIDE DEFORMYLASE"/>
    <property type="match status" value="1"/>
</dbReference>
<dbReference type="EC" id="3.5.1.88" evidence="3 11"/>
<evidence type="ECO:0000313" key="12">
    <source>
        <dbReference type="EMBL" id="KIY93863.1"/>
    </source>
</evidence>
<keyword evidence="13" id="KW-1185">Reference proteome</keyword>
<dbReference type="RefSeq" id="XP_013892883.1">
    <property type="nucleotide sequence ID" value="XM_014037429.1"/>
</dbReference>
<evidence type="ECO:0000256" key="8">
    <source>
        <dbReference type="ARBA" id="ARBA00022917"/>
    </source>
</evidence>
<evidence type="ECO:0000256" key="11">
    <source>
        <dbReference type="RuleBase" id="RU362111"/>
    </source>
</evidence>
<dbReference type="GO" id="GO:0009507">
    <property type="term" value="C:chloroplast"/>
    <property type="evidence" value="ECO:0007669"/>
    <property type="project" value="UniProtKB-SubCell"/>
</dbReference>
<dbReference type="PANTHER" id="PTHR10458:SF22">
    <property type="entry name" value="PEPTIDE DEFORMYLASE"/>
    <property type="match status" value="1"/>
</dbReference>
<evidence type="ECO:0000256" key="2">
    <source>
        <dbReference type="ARBA" id="ARBA00010759"/>
    </source>
</evidence>
<dbReference type="InterPro" id="IPR023635">
    <property type="entry name" value="Peptide_deformylase"/>
</dbReference>
<organism evidence="12 13">
    <name type="scientific">Monoraphidium neglectum</name>
    <dbReference type="NCBI Taxonomy" id="145388"/>
    <lineage>
        <taxon>Eukaryota</taxon>
        <taxon>Viridiplantae</taxon>
        <taxon>Chlorophyta</taxon>
        <taxon>core chlorophytes</taxon>
        <taxon>Chlorophyceae</taxon>
        <taxon>CS clade</taxon>
        <taxon>Sphaeropleales</taxon>
        <taxon>Selenastraceae</taxon>
        <taxon>Monoraphidium</taxon>
    </lineage>
</organism>
<dbReference type="AlphaFoldDB" id="A0A0D2KDG6"/>
<proteinExistence type="inferred from homology"/>
<dbReference type="Gene3D" id="3.90.45.10">
    <property type="entry name" value="Peptide deformylase"/>
    <property type="match status" value="1"/>
</dbReference>
<protein>
    <recommendedName>
        <fullName evidence="3 11">Peptide deformylase</fullName>
        <ecNumber evidence="3 11">3.5.1.88</ecNumber>
    </recommendedName>
</protein>
<dbReference type="SUPFAM" id="SSF56420">
    <property type="entry name" value="Peptide deformylase"/>
    <property type="match status" value="1"/>
</dbReference>
<evidence type="ECO:0000256" key="5">
    <source>
        <dbReference type="ARBA" id="ARBA00022640"/>
    </source>
</evidence>
<dbReference type="PRINTS" id="PR01576">
    <property type="entry name" value="PDEFORMYLASE"/>
</dbReference>
<dbReference type="KEGG" id="mng:MNEG_14099"/>
<dbReference type="GO" id="GO:0006412">
    <property type="term" value="P:translation"/>
    <property type="evidence" value="ECO:0007669"/>
    <property type="project" value="UniProtKB-KW"/>
</dbReference>
<evidence type="ECO:0000313" key="13">
    <source>
        <dbReference type="Proteomes" id="UP000054498"/>
    </source>
</evidence>
<dbReference type="NCBIfam" id="TIGR00079">
    <property type="entry name" value="pept_deformyl"/>
    <property type="match status" value="1"/>
</dbReference>
<comment type="catalytic activity">
    <reaction evidence="11">
        <text>N-terminal N-formyl-L-methionyl-[peptide] + H2O = N-terminal L-methionyl-[peptide] + formate</text>
        <dbReference type="Rhea" id="RHEA:24420"/>
        <dbReference type="Rhea" id="RHEA-COMP:10639"/>
        <dbReference type="Rhea" id="RHEA-COMP:10640"/>
        <dbReference type="ChEBI" id="CHEBI:15377"/>
        <dbReference type="ChEBI" id="CHEBI:15740"/>
        <dbReference type="ChEBI" id="CHEBI:49298"/>
        <dbReference type="ChEBI" id="CHEBI:64731"/>
        <dbReference type="EC" id="3.5.1.88"/>
    </reaction>
</comment>
<evidence type="ECO:0000256" key="1">
    <source>
        <dbReference type="ARBA" id="ARBA00004229"/>
    </source>
</evidence>
<dbReference type="STRING" id="145388.A0A0D2KDG6"/>
<reference evidence="12 13" key="1">
    <citation type="journal article" date="2013" name="BMC Genomics">
        <title>Reconstruction of the lipid metabolism for the microalga Monoraphidium neglectum from its genome sequence reveals characteristics suitable for biofuel production.</title>
        <authorList>
            <person name="Bogen C."/>
            <person name="Al-Dilaimi A."/>
            <person name="Albersmeier A."/>
            <person name="Wichmann J."/>
            <person name="Grundmann M."/>
            <person name="Rupp O."/>
            <person name="Lauersen K.J."/>
            <person name="Blifernez-Klassen O."/>
            <person name="Kalinowski J."/>
            <person name="Goesmann A."/>
            <person name="Mussgnug J.H."/>
            <person name="Kruse O."/>
        </authorList>
    </citation>
    <scope>NUCLEOTIDE SEQUENCE [LARGE SCALE GENOMIC DNA]</scope>
    <source>
        <strain evidence="12 13">SAG 48.87</strain>
    </source>
</reference>
<comment type="similarity">
    <text evidence="2 11">Belongs to the polypeptide deformylase family.</text>
</comment>
<gene>
    <name evidence="12" type="ORF">MNEG_14099</name>
</gene>
<dbReference type="HAMAP" id="MF_00163">
    <property type="entry name" value="Pep_deformylase"/>
    <property type="match status" value="1"/>
</dbReference>
<dbReference type="InterPro" id="IPR036821">
    <property type="entry name" value="Peptide_deformylase_sf"/>
</dbReference>
<dbReference type="EMBL" id="KK104473">
    <property type="protein sequence ID" value="KIY93863.1"/>
    <property type="molecule type" value="Genomic_DNA"/>
</dbReference>
<dbReference type="Proteomes" id="UP000054498">
    <property type="component" value="Unassembled WGS sequence"/>
</dbReference>
<keyword evidence="6 11" id="KW-0479">Metal-binding</keyword>
<dbReference type="GO" id="GO:0042586">
    <property type="term" value="F:peptide deformylase activity"/>
    <property type="evidence" value="ECO:0007669"/>
    <property type="project" value="UniProtKB-EC"/>
</dbReference>
<dbReference type="PROSITE" id="PS51257">
    <property type="entry name" value="PROKAR_LIPOPROTEIN"/>
    <property type="match status" value="1"/>
</dbReference>
<keyword evidence="7 11" id="KW-0378">Hydrolase</keyword>
<dbReference type="GO" id="GO:0046872">
    <property type="term" value="F:metal ion binding"/>
    <property type="evidence" value="ECO:0007669"/>
    <property type="project" value="UniProtKB-KW"/>
</dbReference>
<name>A0A0D2KDG6_9CHLO</name>
<dbReference type="NCBIfam" id="NF001159">
    <property type="entry name" value="PRK00150.1-3"/>
    <property type="match status" value="1"/>
</dbReference>
<accession>A0A0D2KDG6</accession>
<dbReference type="Pfam" id="PF01327">
    <property type="entry name" value="Pep_deformylase"/>
    <property type="match status" value="1"/>
</dbReference>
<dbReference type="GeneID" id="25731627"/>
<keyword evidence="9 11" id="KW-0809">Transit peptide</keyword>
<keyword evidence="8 11" id="KW-0648">Protein biosynthesis</keyword>